<reference evidence="2 3" key="1">
    <citation type="submission" date="2022-09" db="EMBL/GenBank/DDBJ databases">
        <authorList>
            <person name="Palmer J.M."/>
        </authorList>
    </citation>
    <scope>NUCLEOTIDE SEQUENCE [LARGE SCALE GENOMIC DNA]</scope>
    <source>
        <strain evidence="2 3">DSM 7382</strain>
    </source>
</reference>
<gene>
    <name evidence="2" type="ORF">QCA50_002493</name>
</gene>
<comment type="caution">
    <text evidence="2">The sequence shown here is derived from an EMBL/GenBank/DDBJ whole genome shotgun (WGS) entry which is preliminary data.</text>
</comment>
<dbReference type="Proteomes" id="UP001385951">
    <property type="component" value="Unassembled WGS sequence"/>
</dbReference>
<sequence length="52" mass="5355">MDMSGSGSGPVKKQEDLDGNEPKVAPKAETKPAVRTLNRVPRACVSGTVASS</sequence>
<evidence type="ECO:0000256" key="1">
    <source>
        <dbReference type="SAM" id="MobiDB-lite"/>
    </source>
</evidence>
<accession>A0AAW0GPH8</accession>
<feature type="compositionally biased region" description="Basic and acidic residues" evidence="1">
    <location>
        <begin position="12"/>
        <end position="32"/>
    </location>
</feature>
<feature type="region of interest" description="Disordered" evidence="1">
    <location>
        <begin position="1"/>
        <end position="35"/>
    </location>
</feature>
<evidence type="ECO:0000313" key="2">
    <source>
        <dbReference type="EMBL" id="KAK7695303.1"/>
    </source>
</evidence>
<protein>
    <submittedName>
        <fullName evidence="2">Uncharacterized protein</fullName>
    </submittedName>
</protein>
<dbReference type="AlphaFoldDB" id="A0AAW0GPH8"/>
<name>A0AAW0GPH8_9APHY</name>
<keyword evidence="3" id="KW-1185">Reference proteome</keyword>
<evidence type="ECO:0000313" key="3">
    <source>
        <dbReference type="Proteomes" id="UP001385951"/>
    </source>
</evidence>
<proteinExistence type="predicted"/>
<dbReference type="EMBL" id="JASBNA010000002">
    <property type="protein sequence ID" value="KAK7695303.1"/>
    <property type="molecule type" value="Genomic_DNA"/>
</dbReference>
<organism evidence="2 3">
    <name type="scientific">Cerrena zonata</name>
    <dbReference type="NCBI Taxonomy" id="2478898"/>
    <lineage>
        <taxon>Eukaryota</taxon>
        <taxon>Fungi</taxon>
        <taxon>Dikarya</taxon>
        <taxon>Basidiomycota</taxon>
        <taxon>Agaricomycotina</taxon>
        <taxon>Agaricomycetes</taxon>
        <taxon>Polyporales</taxon>
        <taxon>Cerrenaceae</taxon>
        <taxon>Cerrena</taxon>
    </lineage>
</organism>